<keyword evidence="2" id="KW-0472">Membrane</keyword>
<gene>
    <name evidence="3" type="ORF">Bathy09g04580</name>
</gene>
<keyword evidence="2" id="KW-0812">Transmembrane</keyword>
<dbReference type="KEGG" id="bpg:Bathy09g04580"/>
<reference evidence="3 4" key="1">
    <citation type="submission" date="2011-10" db="EMBL/GenBank/DDBJ databases">
        <authorList>
            <person name="Genoscope - CEA"/>
        </authorList>
    </citation>
    <scope>NUCLEOTIDE SEQUENCE [LARGE SCALE GENOMIC DNA]</scope>
    <source>
        <strain evidence="3 4">RCC 1105</strain>
    </source>
</reference>
<sequence>MRSSCAHHHHSCSSTVASSTSSSSSPSSRAAKSHLTGRRSHRHPSQRKSITSVKIFQQDNGQKTIDDGMPTRDEEQEAIEALEAILEKDKFKKLVYEPQGYLLQTVQEGQSGERVTIEVGPTAEKKSQRKFLFKKVLATESSIIAYEALRPLGIVFEVDTFGFLRVVDFNPTSKAYQRDAVQRLQPATSMSQSPAIGDVLRGFTAVSIKYGPRAALLGDLSGTKRMVVTYGVDNQTSRSIFKALASGTVADGPMTLVLERAKDPKERTNWKPEEIPTENVRREAEKKQIFVDDGFSTANATFAALSSAFILLLLAGFS</sequence>
<dbReference type="AlphaFoldDB" id="K8F311"/>
<proteinExistence type="predicted"/>
<name>K8F311_9CHLO</name>
<organism evidence="3 4">
    <name type="scientific">Bathycoccus prasinos</name>
    <dbReference type="NCBI Taxonomy" id="41875"/>
    <lineage>
        <taxon>Eukaryota</taxon>
        <taxon>Viridiplantae</taxon>
        <taxon>Chlorophyta</taxon>
        <taxon>Mamiellophyceae</taxon>
        <taxon>Mamiellales</taxon>
        <taxon>Bathycoccaceae</taxon>
        <taxon>Bathycoccus</taxon>
    </lineage>
</organism>
<dbReference type="eggNOG" id="ENOG502SBX3">
    <property type="taxonomic scope" value="Eukaryota"/>
</dbReference>
<dbReference type="EMBL" id="FO082270">
    <property type="protein sequence ID" value="CCO66455.1"/>
    <property type="molecule type" value="Genomic_DNA"/>
</dbReference>
<feature type="compositionally biased region" description="Basic residues" evidence="1">
    <location>
        <begin position="1"/>
        <end position="11"/>
    </location>
</feature>
<keyword evidence="2" id="KW-1133">Transmembrane helix</keyword>
<evidence type="ECO:0000256" key="1">
    <source>
        <dbReference type="SAM" id="MobiDB-lite"/>
    </source>
</evidence>
<protein>
    <submittedName>
        <fullName evidence="3">Uncharacterized protein</fullName>
    </submittedName>
</protein>
<evidence type="ECO:0000313" key="3">
    <source>
        <dbReference type="EMBL" id="CCO66455.1"/>
    </source>
</evidence>
<feature type="compositionally biased region" description="Low complexity" evidence="1">
    <location>
        <begin position="12"/>
        <end position="30"/>
    </location>
</feature>
<feature type="region of interest" description="Disordered" evidence="1">
    <location>
        <begin position="1"/>
        <end position="70"/>
    </location>
</feature>
<evidence type="ECO:0000256" key="2">
    <source>
        <dbReference type="SAM" id="Phobius"/>
    </source>
</evidence>
<dbReference type="Proteomes" id="UP000198341">
    <property type="component" value="Chromosome 9"/>
</dbReference>
<feature type="compositionally biased region" description="Polar residues" evidence="1">
    <location>
        <begin position="47"/>
        <end position="63"/>
    </location>
</feature>
<keyword evidence="4" id="KW-1185">Reference proteome</keyword>
<dbReference type="RefSeq" id="XP_007510895.1">
    <property type="nucleotide sequence ID" value="XM_007510833.1"/>
</dbReference>
<feature type="compositionally biased region" description="Basic residues" evidence="1">
    <location>
        <begin position="31"/>
        <end position="46"/>
    </location>
</feature>
<dbReference type="OrthoDB" id="1912722at2759"/>
<evidence type="ECO:0000313" key="4">
    <source>
        <dbReference type="Proteomes" id="UP000198341"/>
    </source>
</evidence>
<accession>K8F311</accession>
<feature type="transmembrane region" description="Helical" evidence="2">
    <location>
        <begin position="298"/>
        <end position="317"/>
    </location>
</feature>
<dbReference type="GeneID" id="19013964"/>